<comment type="caution">
    <text evidence="1">The sequence shown here is derived from an EMBL/GenBank/DDBJ whole genome shotgun (WGS) entry which is preliminary data.</text>
</comment>
<proteinExistence type="predicted"/>
<accession>A0A850ESV7</accession>
<dbReference type="Proteomes" id="UP000564806">
    <property type="component" value="Unassembled WGS sequence"/>
</dbReference>
<evidence type="ECO:0000313" key="1">
    <source>
        <dbReference type="EMBL" id="NUU62789.1"/>
    </source>
</evidence>
<name>A0A850ESV7_9BACL</name>
<sequence length="160" mass="18430">MKKRYLVILLLIFGILLLIGYNRYFYSFKSLDNATLFLGPIESPDGQYNANAYYLEYGGAAGGVLYIVEVEQMQTGKKKKVYSSNHKDDFSLSWKPFDILSIKNESPKYNDYRNIDLNVNTDIYEESGAACRSLLLKGKFENCYQAEDIKVDFMFKLLGF</sequence>
<dbReference type="InterPro" id="IPR035406">
    <property type="entry name" value="DUF5412"/>
</dbReference>
<evidence type="ECO:0000313" key="2">
    <source>
        <dbReference type="Proteomes" id="UP000564806"/>
    </source>
</evidence>
<keyword evidence="2" id="KW-1185">Reference proteome</keyword>
<dbReference type="RefSeq" id="WP_175373238.1">
    <property type="nucleotide sequence ID" value="NZ_JABWCS010000216.1"/>
</dbReference>
<organism evidence="1 2">
    <name type="scientific">Paenibacillus agri</name>
    <dbReference type="NCBI Taxonomy" id="2744309"/>
    <lineage>
        <taxon>Bacteria</taxon>
        <taxon>Bacillati</taxon>
        <taxon>Bacillota</taxon>
        <taxon>Bacilli</taxon>
        <taxon>Bacillales</taxon>
        <taxon>Paenibacillaceae</taxon>
        <taxon>Paenibacillus</taxon>
    </lineage>
</organism>
<reference evidence="1" key="1">
    <citation type="submission" date="2020-06" db="EMBL/GenBank/DDBJ databases">
        <title>Paenibacillus sp. nov., isolated from soil.</title>
        <authorList>
            <person name="Seo Y.L."/>
        </authorList>
    </citation>
    <scope>NUCLEOTIDE SEQUENCE [LARGE SCALE GENOMIC DNA]</scope>
    <source>
        <strain evidence="1">JW14</strain>
    </source>
</reference>
<gene>
    <name evidence="1" type="ORF">HPT30_20795</name>
</gene>
<dbReference type="Pfam" id="PF17428">
    <property type="entry name" value="DUF5412"/>
    <property type="match status" value="1"/>
</dbReference>
<dbReference type="EMBL" id="JABWCS010000216">
    <property type="protein sequence ID" value="NUU62789.1"/>
    <property type="molecule type" value="Genomic_DNA"/>
</dbReference>
<dbReference type="AlphaFoldDB" id="A0A850ESV7"/>
<protein>
    <submittedName>
        <fullName evidence="1">Uncharacterized protein</fullName>
    </submittedName>
</protein>